<evidence type="ECO:0000256" key="1">
    <source>
        <dbReference type="SAM" id="MobiDB-lite"/>
    </source>
</evidence>
<feature type="domain" description="Bacterial Ig" evidence="4">
    <location>
        <begin position="281"/>
        <end position="357"/>
    </location>
</feature>
<dbReference type="RefSeq" id="WP_146237830.1">
    <property type="nucleotide sequence ID" value="NZ_PIEU01000108.1"/>
</dbReference>
<dbReference type="STRING" id="1077675.BCR22_12450"/>
<evidence type="ECO:0000313" key="5">
    <source>
        <dbReference type="EMBL" id="PZL71413.1"/>
    </source>
</evidence>
<keyword evidence="2" id="KW-0812">Transmembrane</keyword>
<keyword evidence="2" id="KW-1133">Transmembrane helix</keyword>
<gene>
    <name evidence="5" type="ORF">CI088_13210</name>
</gene>
<comment type="caution">
    <text evidence="5">The sequence shown here is derived from an EMBL/GenBank/DDBJ whole genome shotgun (WGS) entry which is preliminary data.</text>
</comment>
<protein>
    <recommendedName>
        <fullName evidence="7">DUF1542 domain-containing protein</fullName>
    </recommendedName>
</protein>
<feature type="region of interest" description="Disordered" evidence="1">
    <location>
        <begin position="385"/>
        <end position="410"/>
    </location>
</feature>
<name>A0A2W3ZR99_9ENTE</name>
<dbReference type="AlphaFoldDB" id="A0A2W3ZR99"/>
<feature type="compositionally biased region" description="Polar residues" evidence="1">
    <location>
        <begin position="541"/>
        <end position="553"/>
    </location>
</feature>
<evidence type="ECO:0000259" key="4">
    <source>
        <dbReference type="Pfam" id="PF17936"/>
    </source>
</evidence>
<accession>A0A2W3ZR99</accession>
<dbReference type="Pfam" id="PF07564">
    <property type="entry name" value="DUF1542"/>
    <property type="match status" value="2"/>
</dbReference>
<reference evidence="5 6" key="1">
    <citation type="submission" date="2017-11" db="EMBL/GenBank/DDBJ databases">
        <title>Draft genome sequence of Enterococcus plantarum TRW2 strain isolated from lettuce.</title>
        <authorList>
            <person name="Kim E.B."/>
            <person name="Marco M.L."/>
            <person name="Williams T.R."/>
            <person name="You I.H."/>
        </authorList>
    </citation>
    <scope>NUCLEOTIDE SEQUENCE [LARGE SCALE GENOMIC DNA]</scope>
    <source>
        <strain evidence="5 6">TRW2</strain>
    </source>
</reference>
<proteinExistence type="predicted"/>
<evidence type="ECO:0000256" key="2">
    <source>
        <dbReference type="SAM" id="Phobius"/>
    </source>
</evidence>
<keyword evidence="2" id="KW-0472">Membrane</keyword>
<evidence type="ECO:0000313" key="6">
    <source>
        <dbReference type="Proteomes" id="UP000249828"/>
    </source>
</evidence>
<keyword evidence="6" id="KW-1185">Reference proteome</keyword>
<feature type="domain" description="DUF1542" evidence="3">
    <location>
        <begin position="366"/>
        <end position="431"/>
    </location>
</feature>
<organism evidence="5 6">
    <name type="scientific">Enterococcus plantarum</name>
    <dbReference type="NCBI Taxonomy" id="1077675"/>
    <lineage>
        <taxon>Bacteria</taxon>
        <taxon>Bacillati</taxon>
        <taxon>Bacillota</taxon>
        <taxon>Bacilli</taxon>
        <taxon>Lactobacillales</taxon>
        <taxon>Enterococcaceae</taxon>
        <taxon>Enterococcus</taxon>
    </lineage>
</organism>
<feature type="non-terminal residue" evidence="5">
    <location>
        <position position="575"/>
    </location>
</feature>
<dbReference type="Gene3D" id="3.10.20.320">
    <property type="entry name" value="Putative peptidoglycan bound protein (lpxtg motif)"/>
    <property type="match status" value="1"/>
</dbReference>
<feature type="compositionally biased region" description="Polar residues" evidence="1">
    <location>
        <begin position="494"/>
        <end position="515"/>
    </location>
</feature>
<dbReference type="Proteomes" id="UP000249828">
    <property type="component" value="Unassembled WGS sequence"/>
</dbReference>
<sequence length="575" mass="62463">MKKIEEIKEIELCNSKVRYKQRKRKKIWIVSLALFTVTFLGTSTADFHLVGANEMIVYAEEIPQELVITDKGIGTQYEKYLDPDTDNYITIDANYNRFTSDENNLFIIEVEKSTGTLFGAKLAVDTGIITNRVAIPTDGTEIVIDDAAITIGDNGTSFTYKLTSNVGDPFLKVYQNNKTFQTGTENFGGVSNTFGQLYARYIPKKKNIEIRYQDEQGNTLYPTLTKEGFDTIETYSIVGEPIEIPGYTLIQDPKIDQVQISQDDSQNIVSYIYAFDAESHKPTIDKLQEGDTVIIGTGVVGDKIIVSDKEGNVVGEGVVGQDGTFIIPLTSEIQEGDIVTATPETNGQKGTSTEIVVEKNSLLDQKAAKKAEIDAIANDTKTAIDNDPTLTTEEKATQKAAVDSETEKAKNAIENSTTVNAIQSAGETGKTVVKDQYKPGTSLDDQKAAKKAEIDAIANDTKTAIDNDPTLTAKEKATQKAAVDSETEKAKNAIDNSTTADAIQSAGETGQTSVKDQYKPGISLDDQKAAKKAEIDAIANDTKTAIDNDPTLTTEEKANQKAAVDSETEKAKNAI</sequence>
<feature type="transmembrane region" description="Helical" evidence="2">
    <location>
        <begin position="27"/>
        <end position="45"/>
    </location>
</feature>
<feature type="region of interest" description="Disordered" evidence="1">
    <location>
        <begin position="478"/>
        <end position="519"/>
    </location>
</feature>
<dbReference type="InterPro" id="IPR011439">
    <property type="entry name" value="DUF1542"/>
</dbReference>
<dbReference type="EMBL" id="PIEU01000108">
    <property type="protein sequence ID" value="PZL71413.1"/>
    <property type="molecule type" value="Genomic_DNA"/>
</dbReference>
<feature type="region of interest" description="Disordered" evidence="1">
    <location>
        <begin position="540"/>
        <end position="575"/>
    </location>
</feature>
<evidence type="ECO:0000259" key="3">
    <source>
        <dbReference type="Pfam" id="PF07564"/>
    </source>
</evidence>
<feature type="domain" description="DUF1542" evidence="3">
    <location>
        <begin position="447"/>
        <end position="515"/>
    </location>
</feature>
<dbReference type="InterPro" id="IPR041498">
    <property type="entry name" value="Big_6"/>
</dbReference>
<dbReference type="Pfam" id="PF17936">
    <property type="entry name" value="Big_6"/>
    <property type="match status" value="1"/>
</dbReference>
<evidence type="ECO:0008006" key="7">
    <source>
        <dbReference type="Google" id="ProtNLM"/>
    </source>
</evidence>